<feature type="region of interest" description="Disordered" evidence="6">
    <location>
        <begin position="306"/>
        <end position="354"/>
    </location>
</feature>
<evidence type="ECO:0000256" key="4">
    <source>
        <dbReference type="ARBA" id="ARBA00023136"/>
    </source>
</evidence>
<dbReference type="PANTHER" id="PTHR33048:SF96">
    <property type="entry name" value="INTEGRAL MEMBRANE PROTEIN"/>
    <property type="match status" value="1"/>
</dbReference>
<gene>
    <name evidence="9" type="ORF">BJX66DRAFT_340621</name>
</gene>
<feature type="transmembrane region" description="Helical" evidence="7">
    <location>
        <begin position="220"/>
        <end position="244"/>
    </location>
</feature>
<feature type="compositionally biased region" description="Low complexity" evidence="6">
    <location>
        <begin position="308"/>
        <end position="325"/>
    </location>
</feature>
<dbReference type="PANTHER" id="PTHR33048">
    <property type="entry name" value="PTH11-LIKE INTEGRAL MEMBRANE PROTEIN (AFU_ORTHOLOGUE AFUA_5G11245)"/>
    <property type="match status" value="1"/>
</dbReference>
<organism evidence="9 10">
    <name type="scientific">Aspergillus keveii</name>
    <dbReference type="NCBI Taxonomy" id="714993"/>
    <lineage>
        <taxon>Eukaryota</taxon>
        <taxon>Fungi</taxon>
        <taxon>Dikarya</taxon>
        <taxon>Ascomycota</taxon>
        <taxon>Pezizomycotina</taxon>
        <taxon>Eurotiomycetes</taxon>
        <taxon>Eurotiomycetidae</taxon>
        <taxon>Eurotiales</taxon>
        <taxon>Aspergillaceae</taxon>
        <taxon>Aspergillus</taxon>
        <taxon>Aspergillus subgen. Nidulantes</taxon>
    </lineage>
</organism>
<comment type="similarity">
    <text evidence="5">Belongs to the SAT4 family.</text>
</comment>
<keyword evidence="3 7" id="KW-1133">Transmembrane helix</keyword>
<evidence type="ECO:0000256" key="6">
    <source>
        <dbReference type="SAM" id="MobiDB-lite"/>
    </source>
</evidence>
<dbReference type="InterPro" id="IPR049326">
    <property type="entry name" value="Rhodopsin_dom_fungi"/>
</dbReference>
<proteinExistence type="inferred from homology"/>
<evidence type="ECO:0000313" key="10">
    <source>
        <dbReference type="Proteomes" id="UP001610563"/>
    </source>
</evidence>
<feature type="transmembrane region" description="Helical" evidence="7">
    <location>
        <begin position="181"/>
        <end position="208"/>
    </location>
</feature>
<evidence type="ECO:0000313" key="9">
    <source>
        <dbReference type="EMBL" id="KAL2788003.1"/>
    </source>
</evidence>
<evidence type="ECO:0000256" key="5">
    <source>
        <dbReference type="ARBA" id="ARBA00038359"/>
    </source>
</evidence>
<keyword evidence="2 7" id="KW-0812">Transmembrane</keyword>
<evidence type="ECO:0000256" key="7">
    <source>
        <dbReference type="SAM" id="Phobius"/>
    </source>
</evidence>
<feature type="transmembrane region" description="Helical" evidence="7">
    <location>
        <begin position="121"/>
        <end position="141"/>
    </location>
</feature>
<comment type="subcellular location">
    <subcellularLocation>
        <location evidence="1">Membrane</location>
        <topology evidence="1">Multi-pass membrane protein</topology>
    </subcellularLocation>
</comment>
<keyword evidence="10" id="KW-1185">Reference proteome</keyword>
<evidence type="ECO:0000259" key="8">
    <source>
        <dbReference type="Pfam" id="PF20684"/>
    </source>
</evidence>
<reference evidence="9 10" key="1">
    <citation type="submission" date="2024-07" db="EMBL/GenBank/DDBJ databases">
        <title>Section-level genome sequencing and comparative genomics of Aspergillus sections Usti and Cavernicolus.</title>
        <authorList>
            <consortium name="Lawrence Berkeley National Laboratory"/>
            <person name="Nybo J.L."/>
            <person name="Vesth T.C."/>
            <person name="Theobald S."/>
            <person name="Frisvad J.C."/>
            <person name="Larsen T.O."/>
            <person name="Kjaerboelling I."/>
            <person name="Rothschild-Mancinelli K."/>
            <person name="Lyhne E.K."/>
            <person name="Kogle M.E."/>
            <person name="Barry K."/>
            <person name="Clum A."/>
            <person name="Na H."/>
            <person name="Ledsgaard L."/>
            <person name="Lin J."/>
            <person name="Lipzen A."/>
            <person name="Kuo A."/>
            <person name="Riley R."/>
            <person name="Mondo S."/>
            <person name="Labutti K."/>
            <person name="Haridas S."/>
            <person name="Pangalinan J."/>
            <person name="Salamov A.A."/>
            <person name="Simmons B.A."/>
            <person name="Magnuson J.K."/>
            <person name="Chen J."/>
            <person name="Drula E."/>
            <person name="Henrissat B."/>
            <person name="Wiebenga A."/>
            <person name="Lubbers R.J."/>
            <person name="Gomes A.C."/>
            <person name="Makela M.R."/>
            <person name="Stajich J."/>
            <person name="Grigoriev I.V."/>
            <person name="Mortensen U.H."/>
            <person name="De Vries R.P."/>
            <person name="Baker S.E."/>
            <person name="Andersen M.R."/>
        </authorList>
    </citation>
    <scope>NUCLEOTIDE SEQUENCE [LARGE SCALE GENOMIC DNA]</scope>
    <source>
        <strain evidence="9 10">CBS 209.92</strain>
    </source>
</reference>
<feature type="transmembrane region" description="Helical" evidence="7">
    <location>
        <begin position="6"/>
        <end position="29"/>
    </location>
</feature>
<dbReference type="Proteomes" id="UP001610563">
    <property type="component" value="Unassembled WGS sequence"/>
</dbReference>
<accession>A0ABR4FXK6</accession>
<comment type="caution">
    <text evidence="9">The sequence shown here is derived from an EMBL/GenBank/DDBJ whole genome shotgun (WGS) entry which is preliminary data.</text>
</comment>
<dbReference type="EMBL" id="JBFTWV010000086">
    <property type="protein sequence ID" value="KAL2788003.1"/>
    <property type="molecule type" value="Genomic_DNA"/>
</dbReference>
<protein>
    <recommendedName>
        <fullName evidence="8">Rhodopsin domain-containing protein</fullName>
    </recommendedName>
</protein>
<evidence type="ECO:0000256" key="3">
    <source>
        <dbReference type="ARBA" id="ARBA00022989"/>
    </source>
</evidence>
<dbReference type="InterPro" id="IPR052337">
    <property type="entry name" value="SAT4-like"/>
</dbReference>
<keyword evidence="4 7" id="KW-0472">Membrane</keyword>
<name>A0ABR4FXK6_9EURO</name>
<dbReference type="Pfam" id="PF20684">
    <property type="entry name" value="Fung_rhodopsin"/>
    <property type="match status" value="1"/>
</dbReference>
<evidence type="ECO:0000256" key="2">
    <source>
        <dbReference type="ARBA" id="ARBA00022692"/>
    </source>
</evidence>
<feature type="compositionally biased region" description="Gly residues" evidence="6">
    <location>
        <begin position="326"/>
        <end position="335"/>
    </location>
</feature>
<evidence type="ECO:0000256" key="1">
    <source>
        <dbReference type="ARBA" id="ARBA00004141"/>
    </source>
</evidence>
<feature type="transmembrane region" description="Helical" evidence="7">
    <location>
        <begin position="87"/>
        <end position="109"/>
    </location>
</feature>
<feature type="transmembrane region" description="Helical" evidence="7">
    <location>
        <begin position="41"/>
        <end position="67"/>
    </location>
</feature>
<feature type="domain" description="Rhodopsin" evidence="8">
    <location>
        <begin position="25"/>
        <end position="280"/>
    </location>
</feature>
<sequence length="373" mass="40250">MPYDPLACAVVVIVLSALVVIAVLLRFYVRFYLLNNISTDDYLAGAAALVYTGLAISYIIGILRYGVGRYASEVEEEDYVNGLKTVFIGELLYFVTTYLVKLSFIFTLFRIVTIPSHRLTLYILAGTGFVVTTFTFFWAAFMCDPVSYFWTQGKEFTSSPIAGNETITGAHGSCKPLRASIAVAVVHAAWALIADIILGLVLPTIILWSSQMRIGVKLSVGVLLGLGSVAALATIVRIVCLPQLSLAENLFQNNPIVLWSTIESALGIIATAGSTWKPLVKGDSFGSSGGSLGSVRYPRSRTFRNSRMRTGTGTRTGMDGSRSWYDGGGDDGSGASGRSSERRRRLGSLTEEEEGILLDGVGKGTFVPRDAFP</sequence>